<reference evidence="2" key="1">
    <citation type="submission" date="2023-08" db="EMBL/GenBank/DDBJ databases">
        <authorList>
            <person name="Alioto T."/>
            <person name="Alioto T."/>
            <person name="Gomez Garrido J."/>
        </authorList>
    </citation>
    <scope>NUCLEOTIDE SEQUENCE</scope>
</reference>
<proteinExistence type="predicted"/>
<name>A0AAV1F1G3_XYRNO</name>
<organism evidence="2 3">
    <name type="scientific">Xyrichtys novacula</name>
    <name type="common">Pearly razorfish</name>
    <name type="synonym">Hemipteronotus novacula</name>
    <dbReference type="NCBI Taxonomy" id="13765"/>
    <lineage>
        <taxon>Eukaryota</taxon>
        <taxon>Metazoa</taxon>
        <taxon>Chordata</taxon>
        <taxon>Craniata</taxon>
        <taxon>Vertebrata</taxon>
        <taxon>Euteleostomi</taxon>
        <taxon>Actinopterygii</taxon>
        <taxon>Neopterygii</taxon>
        <taxon>Teleostei</taxon>
        <taxon>Neoteleostei</taxon>
        <taxon>Acanthomorphata</taxon>
        <taxon>Eupercaria</taxon>
        <taxon>Labriformes</taxon>
        <taxon>Labridae</taxon>
        <taxon>Xyrichtys</taxon>
    </lineage>
</organism>
<dbReference type="AlphaFoldDB" id="A0AAV1F1G3"/>
<sequence>MGSSEIPNTPCWSLLIYLVYRINMDFTIESFIENPTKEALNICKKAELKTPYFGITVSAGSREDAVKQTAVTGLLEKQILANDPEAKAKGTDEEDNSEEGVRDSAAHVGLTQLEPKLKVKQIKYEQMRMKLTFQEKQS</sequence>
<protein>
    <submittedName>
        <fullName evidence="2">Uncharacterized protein</fullName>
    </submittedName>
</protein>
<evidence type="ECO:0000313" key="2">
    <source>
        <dbReference type="EMBL" id="CAJ1054586.1"/>
    </source>
</evidence>
<feature type="region of interest" description="Disordered" evidence="1">
    <location>
        <begin position="82"/>
        <end position="106"/>
    </location>
</feature>
<dbReference type="EMBL" id="OY660867">
    <property type="protein sequence ID" value="CAJ1054586.1"/>
    <property type="molecule type" value="Genomic_DNA"/>
</dbReference>
<dbReference type="Proteomes" id="UP001178508">
    <property type="component" value="Chromosome 4"/>
</dbReference>
<accession>A0AAV1F1G3</accession>
<gene>
    <name evidence="2" type="ORF">XNOV1_A034801</name>
</gene>
<evidence type="ECO:0000313" key="3">
    <source>
        <dbReference type="Proteomes" id="UP001178508"/>
    </source>
</evidence>
<evidence type="ECO:0000256" key="1">
    <source>
        <dbReference type="SAM" id="MobiDB-lite"/>
    </source>
</evidence>
<keyword evidence="3" id="KW-1185">Reference proteome</keyword>